<evidence type="ECO:0000256" key="6">
    <source>
        <dbReference type="ARBA" id="ARBA00023136"/>
    </source>
</evidence>
<dbReference type="PANTHER" id="PTHR30576:SF10">
    <property type="entry name" value="SLL5057 PROTEIN"/>
    <property type="match status" value="1"/>
</dbReference>
<dbReference type="GO" id="GO:0016020">
    <property type="term" value="C:membrane"/>
    <property type="evidence" value="ECO:0007669"/>
    <property type="project" value="UniProtKB-SubCell"/>
</dbReference>
<organism evidence="9 10">
    <name type="scientific">Glutamicibacter arilaitensis</name>
    <dbReference type="NCBI Taxonomy" id="256701"/>
    <lineage>
        <taxon>Bacteria</taxon>
        <taxon>Bacillati</taxon>
        <taxon>Actinomycetota</taxon>
        <taxon>Actinomycetes</taxon>
        <taxon>Micrococcales</taxon>
        <taxon>Micrococcaceae</taxon>
        <taxon>Glutamicibacter</taxon>
    </lineage>
</organism>
<sequence>MSQISSKLREDRVSSLGTWTLPRPAIKRETGTIGAQGRAYLRRLYGTDLLVIALVSALPAIAQAQNSQISRLLPGSTHYYALAGLLLTIAWMTSLQSFKAHRLGSVAVGMQEYKIMVYSGLMLSGFVGVLIVLTGQESLKIFLVYSLPLGLSALLASRWTWRQWLSWRSRSGYALSNVLIYGQPTDVPSAVRQISKKSGPAYRVVGALMDGAADPEAERDIRKADPTLPLGYDTGAIEQEIQRLHADSVIVAGPLPGGNEALQQLGWRLEGTGTRLIVASSIIGVASRRVRTSPVDGMPLLHVELAKFNGVRYFCKRAFDIVFSLLALLALSPVFLVIALLIRRDGPGKIFFLQERAGQDGRPFKMFKFRTMVQNAEAQLATLQKLNEGAGPLFKLKDDPRVTRCGSWLRKHSLDELPQFLNVLRGDMSVVGPRPALFAEVETYDGHARRRLLLKPGVTGLWQVSGRSNLEWKESVRLDLYYAENWTVLSDLRLIWRTFQVMVKPDGAY</sequence>
<evidence type="ECO:0000256" key="7">
    <source>
        <dbReference type="SAM" id="Phobius"/>
    </source>
</evidence>
<comment type="caution">
    <text evidence="9">The sequence shown here is derived from an EMBL/GenBank/DDBJ whole genome shotgun (WGS) entry which is preliminary data.</text>
</comment>
<dbReference type="InterPro" id="IPR017475">
    <property type="entry name" value="EPS_sugar_tfrase"/>
</dbReference>
<dbReference type="RefSeq" id="WP_134780394.1">
    <property type="nucleotide sequence ID" value="NZ_SPDS01000001.1"/>
</dbReference>
<evidence type="ECO:0000256" key="5">
    <source>
        <dbReference type="ARBA" id="ARBA00022989"/>
    </source>
</evidence>
<evidence type="ECO:0000256" key="3">
    <source>
        <dbReference type="ARBA" id="ARBA00022679"/>
    </source>
</evidence>
<feature type="transmembrane region" description="Helical" evidence="7">
    <location>
        <begin position="115"/>
        <end position="135"/>
    </location>
</feature>
<reference evidence="9 10" key="1">
    <citation type="submission" date="2019-03" db="EMBL/GenBank/DDBJ databases">
        <title>Glutamicibacter sp. LJH19 genome.</title>
        <authorList>
            <person name="Sinai Borker S."/>
            <person name="Kumar R."/>
        </authorList>
    </citation>
    <scope>NUCLEOTIDE SEQUENCE [LARGE SCALE GENOMIC DNA]</scope>
    <source>
        <strain evidence="9 10">LJH19</strain>
    </source>
</reference>
<feature type="transmembrane region" description="Helical" evidence="7">
    <location>
        <begin position="141"/>
        <end position="161"/>
    </location>
</feature>
<evidence type="ECO:0000259" key="8">
    <source>
        <dbReference type="Pfam" id="PF02397"/>
    </source>
</evidence>
<dbReference type="GO" id="GO:0016780">
    <property type="term" value="F:phosphotransferase activity, for other substituted phosphate groups"/>
    <property type="evidence" value="ECO:0007669"/>
    <property type="project" value="TreeGrafter"/>
</dbReference>
<comment type="subcellular location">
    <subcellularLocation>
        <location evidence="1">Membrane</location>
        <topology evidence="1">Multi-pass membrane protein</topology>
    </subcellularLocation>
</comment>
<dbReference type="EMBL" id="SPDS01000001">
    <property type="protein sequence ID" value="TFH57476.1"/>
    <property type="molecule type" value="Genomic_DNA"/>
</dbReference>
<dbReference type="InterPro" id="IPR003362">
    <property type="entry name" value="Bact_transf"/>
</dbReference>
<keyword evidence="4 7" id="KW-0812">Transmembrane</keyword>
<dbReference type="Proteomes" id="UP000297638">
    <property type="component" value="Unassembled WGS sequence"/>
</dbReference>
<gene>
    <name evidence="9" type="ORF">EXY26_11010</name>
</gene>
<accession>A0A4Y8TZ44</accession>
<keyword evidence="5 7" id="KW-1133">Transmembrane helix</keyword>
<feature type="domain" description="Bacterial sugar transferase" evidence="8">
    <location>
        <begin position="316"/>
        <end position="503"/>
    </location>
</feature>
<dbReference type="Pfam" id="PF02397">
    <property type="entry name" value="Bac_transf"/>
    <property type="match status" value="1"/>
</dbReference>
<keyword evidence="6 7" id="KW-0472">Membrane</keyword>
<proteinExistence type="inferred from homology"/>
<feature type="transmembrane region" description="Helical" evidence="7">
    <location>
        <begin position="77"/>
        <end position="95"/>
    </location>
</feature>
<evidence type="ECO:0000313" key="10">
    <source>
        <dbReference type="Proteomes" id="UP000297638"/>
    </source>
</evidence>
<dbReference type="AlphaFoldDB" id="A0A4Y8TZ44"/>
<comment type="similarity">
    <text evidence="2">Belongs to the bacterial sugar transferase family.</text>
</comment>
<protein>
    <submittedName>
        <fullName evidence="9">Sugar transferase</fullName>
    </submittedName>
</protein>
<evidence type="ECO:0000256" key="1">
    <source>
        <dbReference type="ARBA" id="ARBA00004141"/>
    </source>
</evidence>
<evidence type="ECO:0000256" key="2">
    <source>
        <dbReference type="ARBA" id="ARBA00006464"/>
    </source>
</evidence>
<name>A0A4Y8TZ44_9MICC</name>
<feature type="transmembrane region" description="Helical" evidence="7">
    <location>
        <begin position="44"/>
        <end position="65"/>
    </location>
</feature>
<dbReference type="NCBIfam" id="TIGR03025">
    <property type="entry name" value="EPS_sugtrans"/>
    <property type="match status" value="1"/>
</dbReference>
<feature type="transmembrane region" description="Helical" evidence="7">
    <location>
        <begin position="321"/>
        <end position="342"/>
    </location>
</feature>
<keyword evidence="3 9" id="KW-0808">Transferase</keyword>
<evidence type="ECO:0000313" key="9">
    <source>
        <dbReference type="EMBL" id="TFH57476.1"/>
    </source>
</evidence>
<dbReference type="PANTHER" id="PTHR30576">
    <property type="entry name" value="COLANIC BIOSYNTHESIS UDP-GLUCOSE LIPID CARRIER TRANSFERASE"/>
    <property type="match status" value="1"/>
</dbReference>
<evidence type="ECO:0000256" key="4">
    <source>
        <dbReference type="ARBA" id="ARBA00022692"/>
    </source>
</evidence>